<dbReference type="EMBL" id="JACHLI010000006">
    <property type="protein sequence ID" value="MBB4863361.1"/>
    <property type="molecule type" value="Genomic_DNA"/>
</dbReference>
<evidence type="ECO:0000256" key="1">
    <source>
        <dbReference type="SAM" id="MobiDB-lite"/>
    </source>
</evidence>
<proteinExistence type="predicted"/>
<feature type="compositionally biased region" description="Polar residues" evidence="1">
    <location>
        <begin position="10"/>
        <end position="21"/>
    </location>
</feature>
<dbReference type="Proteomes" id="UP000566995">
    <property type="component" value="Unassembled WGS sequence"/>
</dbReference>
<name>A0A7W7P0C3_PSENT</name>
<gene>
    <name evidence="2" type="ORF">HNP46_002208</name>
</gene>
<organism evidence="2 3">
    <name type="scientific">Pseudomonas nitroreducens</name>
    <dbReference type="NCBI Taxonomy" id="46680"/>
    <lineage>
        <taxon>Bacteria</taxon>
        <taxon>Pseudomonadati</taxon>
        <taxon>Pseudomonadota</taxon>
        <taxon>Gammaproteobacteria</taxon>
        <taxon>Pseudomonadales</taxon>
        <taxon>Pseudomonadaceae</taxon>
        <taxon>Pseudomonas</taxon>
    </lineage>
</organism>
<feature type="region of interest" description="Disordered" evidence="1">
    <location>
        <begin position="1"/>
        <end position="21"/>
    </location>
</feature>
<protein>
    <recommendedName>
        <fullName evidence="4">Phage tail protein</fullName>
    </recommendedName>
</protein>
<accession>A0A7W7P0C3</accession>
<dbReference type="RefSeq" id="WP_221454847.1">
    <property type="nucleotide sequence ID" value="NZ_JACHLI010000006.1"/>
</dbReference>
<evidence type="ECO:0000313" key="3">
    <source>
        <dbReference type="Proteomes" id="UP000566995"/>
    </source>
</evidence>
<sequence length="439" mass="44165">MYQIDIPSAAGTQPASTSSGTAGYFTDGNPATGIAATIVPAEFLNAIMMELLNTITAAGITPSKSQFSQLTASIKALSQAGVAVFGTDTGAANVYVVAYTPAIGSLVDGMVLKFKAKTANTGASTFNPNGTGAKPIVGLAHAALQGGEIAANGDVWVQWNSSIAGGSWVLVASSGGAMQCTPATRSQHAVQFSQLPGVVGTARNLKAYLSAAAASGTFTADEVILESALGGLAYRLPSFSKTINLATTGAGGMDTGTAPVNGFVAIYAIYNPTTRASALLGVNATSITAPEVYGGANMPAGYTASSLVSVWPTNASSQFLAASQSGRKVGFMFRNVLSTSTAVASLTSLSIAGVVPRNALAIGGMLGIGSSGASALNFFIAADIVGCGYQMSSINSASTGANPFIRCNFNLSLAAAQKMFWGANGAPNSINIDISSYEF</sequence>
<evidence type="ECO:0000313" key="2">
    <source>
        <dbReference type="EMBL" id="MBB4863361.1"/>
    </source>
</evidence>
<reference evidence="2 3" key="1">
    <citation type="submission" date="2020-08" db="EMBL/GenBank/DDBJ databases">
        <title>Functional genomics of gut bacteria from endangered species of beetles.</title>
        <authorList>
            <person name="Carlos-Shanley C."/>
        </authorList>
    </citation>
    <scope>NUCLEOTIDE SEQUENCE [LARGE SCALE GENOMIC DNA]</scope>
    <source>
        <strain evidence="2 3">S00179</strain>
    </source>
</reference>
<evidence type="ECO:0008006" key="4">
    <source>
        <dbReference type="Google" id="ProtNLM"/>
    </source>
</evidence>
<dbReference type="AlphaFoldDB" id="A0A7W7P0C3"/>
<comment type="caution">
    <text evidence="2">The sequence shown here is derived from an EMBL/GenBank/DDBJ whole genome shotgun (WGS) entry which is preliminary data.</text>
</comment>